<dbReference type="Proteomes" id="UP001519332">
    <property type="component" value="Unassembled WGS sequence"/>
</dbReference>
<evidence type="ECO:0000256" key="1">
    <source>
        <dbReference type="ARBA" id="ARBA00010652"/>
    </source>
</evidence>
<keyword evidence="4" id="KW-0687">Ribonucleoprotein</keyword>
<keyword evidence="4" id="KW-0689">Ribosomal protein</keyword>
<evidence type="ECO:0000313" key="4">
    <source>
        <dbReference type="EMBL" id="MBP2322106.1"/>
    </source>
</evidence>
<feature type="compositionally biased region" description="Pro residues" evidence="2">
    <location>
        <begin position="290"/>
        <end position="299"/>
    </location>
</feature>
<feature type="compositionally biased region" description="Low complexity" evidence="2">
    <location>
        <begin position="241"/>
        <end position="262"/>
    </location>
</feature>
<dbReference type="SUPFAM" id="SSF140459">
    <property type="entry name" value="PE/PPE dimer-like"/>
    <property type="match status" value="1"/>
</dbReference>
<feature type="compositionally biased region" description="Pro residues" evidence="2">
    <location>
        <begin position="263"/>
        <end position="274"/>
    </location>
</feature>
<dbReference type="EMBL" id="JAGINW010000001">
    <property type="protein sequence ID" value="MBP2322106.1"/>
    <property type="molecule type" value="Genomic_DNA"/>
</dbReference>
<dbReference type="InterPro" id="IPR038332">
    <property type="entry name" value="PPE_sf"/>
</dbReference>
<name>A0ABS4TE33_9PSEU</name>
<comment type="similarity">
    <text evidence="1">Belongs to the mycobacterial PPE family.</text>
</comment>
<feature type="compositionally biased region" description="Gly residues" evidence="2">
    <location>
        <begin position="306"/>
        <end position="341"/>
    </location>
</feature>
<organism evidence="4 5">
    <name type="scientific">Kibdelosporangium banguiense</name>
    <dbReference type="NCBI Taxonomy" id="1365924"/>
    <lineage>
        <taxon>Bacteria</taxon>
        <taxon>Bacillati</taxon>
        <taxon>Actinomycetota</taxon>
        <taxon>Actinomycetes</taxon>
        <taxon>Pseudonocardiales</taxon>
        <taxon>Pseudonocardiaceae</taxon>
        <taxon>Kibdelosporangium</taxon>
    </lineage>
</organism>
<dbReference type="InterPro" id="IPR000030">
    <property type="entry name" value="PPE_dom"/>
</dbReference>
<feature type="compositionally biased region" description="Gly residues" evidence="2">
    <location>
        <begin position="381"/>
        <end position="393"/>
    </location>
</feature>
<dbReference type="Gene3D" id="1.20.1260.20">
    <property type="entry name" value="PPE superfamily"/>
    <property type="match status" value="1"/>
</dbReference>
<protein>
    <submittedName>
        <fullName evidence="4">Ribosomal protein L12E/L44/L45/RPP1/RPP2</fullName>
    </submittedName>
</protein>
<comment type="caution">
    <text evidence="4">The sequence shown here is derived from an EMBL/GenBank/DDBJ whole genome shotgun (WGS) entry which is preliminary data.</text>
</comment>
<feature type="compositionally biased region" description="Acidic residues" evidence="2">
    <location>
        <begin position="398"/>
        <end position="417"/>
    </location>
</feature>
<dbReference type="Pfam" id="PF00823">
    <property type="entry name" value="PPE"/>
    <property type="match status" value="1"/>
</dbReference>
<dbReference type="GO" id="GO:0005840">
    <property type="term" value="C:ribosome"/>
    <property type="evidence" value="ECO:0007669"/>
    <property type="project" value="UniProtKB-KW"/>
</dbReference>
<feature type="domain" description="PPE" evidence="3">
    <location>
        <begin position="6"/>
        <end position="172"/>
    </location>
</feature>
<gene>
    <name evidence="4" type="ORF">JOF56_002491</name>
</gene>
<proteinExistence type="inferred from homology"/>
<evidence type="ECO:0000259" key="3">
    <source>
        <dbReference type="Pfam" id="PF00823"/>
    </source>
</evidence>
<feature type="compositionally biased region" description="Polar residues" evidence="2">
    <location>
        <begin position="223"/>
        <end position="235"/>
    </location>
</feature>
<sequence>MSDVRWMGLDHEAIYKMINSGGGPAVSGPPADFWGTLSSGLNDISTKLHEKLSTLNVNWEGQSSENAIAGMSPLKDWAGKAENGSDVMKTSYELQGNYVGEARAEVPPPVKVTTPAPSGWAVAGAVVSAATGNLGPAAVVAAQAADHEGQERAQDEAARKAVQAMQKYETSSDWNADTLGRFEEPPKLVVSTPPPAPNHNIGTVETSGMYNTTNVHHNQTTTSSVSHNTIPQTHTTPPPNIGNNIGPAQTTTPNQNIITPPAAYKPPMPKPGLPTPTQGGGGGQYQSGPFVPPGGPFPGNPSTSTGRGGPGMGRPGLGLGGGQGSGTGGGRGGVGGPGSGFGQNSTLDPEGRNQGARPGAASGNPMLQEGAVRGGAANAAGGRGAAGPMGAGGRRADGEEDEEHDTPDYLLETEDVFGDERLIAPSVIGEKPEQ</sequence>
<evidence type="ECO:0000313" key="5">
    <source>
        <dbReference type="Proteomes" id="UP001519332"/>
    </source>
</evidence>
<dbReference type="RefSeq" id="WP_209637355.1">
    <property type="nucleotide sequence ID" value="NZ_JAGINW010000001.1"/>
</dbReference>
<feature type="region of interest" description="Disordered" evidence="2">
    <location>
        <begin position="219"/>
        <end position="434"/>
    </location>
</feature>
<accession>A0ABS4TE33</accession>
<keyword evidence="5" id="KW-1185">Reference proteome</keyword>
<evidence type="ECO:0000256" key="2">
    <source>
        <dbReference type="SAM" id="MobiDB-lite"/>
    </source>
</evidence>
<reference evidence="4 5" key="1">
    <citation type="submission" date="2021-03" db="EMBL/GenBank/DDBJ databases">
        <title>Sequencing the genomes of 1000 actinobacteria strains.</title>
        <authorList>
            <person name="Klenk H.-P."/>
        </authorList>
    </citation>
    <scope>NUCLEOTIDE SEQUENCE [LARGE SCALE GENOMIC DNA]</scope>
    <source>
        <strain evidence="4 5">DSM 46670</strain>
    </source>
</reference>
<feature type="compositionally biased region" description="Low complexity" evidence="2">
    <location>
        <begin position="370"/>
        <end position="380"/>
    </location>
</feature>